<dbReference type="PANTHER" id="PTHR43540">
    <property type="entry name" value="PEROXYUREIDOACRYLATE/UREIDOACRYLATE AMIDOHYDROLASE-RELATED"/>
    <property type="match status" value="1"/>
</dbReference>
<feature type="domain" description="Isochorismatase-like" evidence="2">
    <location>
        <begin position="3"/>
        <end position="174"/>
    </location>
</feature>
<dbReference type="RefSeq" id="WP_148339905.1">
    <property type="nucleotide sequence ID" value="NZ_LR699119.1"/>
</dbReference>
<name>A0A5E4PJG5_9COXI</name>
<dbReference type="InterPro" id="IPR036380">
    <property type="entry name" value="Isochorismatase-like_sf"/>
</dbReference>
<evidence type="ECO:0000313" key="4">
    <source>
        <dbReference type="Proteomes" id="UP000324194"/>
    </source>
</evidence>
<dbReference type="Proteomes" id="UP000324194">
    <property type="component" value="Chromosome 1"/>
</dbReference>
<dbReference type="EMBL" id="LR699119">
    <property type="protein sequence ID" value="VVC76598.1"/>
    <property type="molecule type" value="Genomic_DNA"/>
</dbReference>
<gene>
    <name evidence="3" type="primary">sttH</name>
    <name evidence="3" type="ORF">AQUSIP_19200</name>
</gene>
<organism evidence="3 4">
    <name type="scientific">Aquicella siphonis</name>
    <dbReference type="NCBI Taxonomy" id="254247"/>
    <lineage>
        <taxon>Bacteria</taxon>
        <taxon>Pseudomonadati</taxon>
        <taxon>Pseudomonadota</taxon>
        <taxon>Gammaproteobacteria</taxon>
        <taxon>Legionellales</taxon>
        <taxon>Coxiellaceae</taxon>
        <taxon>Aquicella</taxon>
    </lineage>
</organism>
<sequence>MNTALLMLELQNDYFPNGRIPLEKSLEACSRAETVLLACREKKLPVIHVQHISTHPDAAYFLPCTKGADFYNTVQPAKNETVIKKHYPNSFKDTILLNHLIKNQINHLVICGMMTQSSIDATVRAAFDLGFSCTVLHDACAARQLEFNHSAISAQNVHYAFLAAMQPSYATVMSCDDFLQKSGSRIAAVA</sequence>
<dbReference type="KEGG" id="asip:AQUSIP_19200"/>
<dbReference type="InterPro" id="IPR000868">
    <property type="entry name" value="Isochorismatase-like_dom"/>
</dbReference>
<evidence type="ECO:0000256" key="1">
    <source>
        <dbReference type="ARBA" id="ARBA00022801"/>
    </source>
</evidence>
<dbReference type="Pfam" id="PF00857">
    <property type="entry name" value="Isochorismatase"/>
    <property type="match status" value="1"/>
</dbReference>
<reference evidence="3 4" key="1">
    <citation type="submission" date="2019-08" db="EMBL/GenBank/DDBJ databases">
        <authorList>
            <person name="Guy L."/>
        </authorList>
    </citation>
    <scope>NUCLEOTIDE SEQUENCE [LARGE SCALE GENOMIC DNA]</scope>
    <source>
        <strain evidence="3 4">SGT-108</strain>
    </source>
</reference>
<dbReference type="InterPro" id="IPR050272">
    <property type="entry name" value="Isochorismatase-like_hydrls"/>
</dbReference>
<dbReference type="PANTHER" id="PTHR43540:SF1">
    <property type="entry name" value="ISOCHORISMATASE HYDROLASE"/>
    <property type="match status" value="1"/>
</dbReference>
<dbReference type="Gene3D" id="3.40.50.850">
    <property type="entry name" value="Isochorismatase-like"/>
    <property type="match status" value="1"/>
</dbReference>
<protein>
    <submittedName>
        <fullName evidence="3">Streptothricin hydrolase</fullName>
    </submittedName>
</protein>
<dbReference type="CDD" id="cd01014">
    <property type="entry name" value="nicotinamidase_related"/>
    <property type="match status" value="1"/>
</dbReference>
<proteinExistence type="predicted"/>
<dbReference type="AlphaFoldDB" id="A0A5E4PJG5"/>
<dbReference type="GO" id="GO:0016787">
    <property type="term" value="F:hydrolase activity"/>
    <property type="evidence" value="ECO:0007669"/>
    <property type="project" value="UniProtKB-KW"/>
</dbReference>
<dbReference type="OrthoDB" id="9791276at2"/>
<dbReference type="SUPFAM" id="SSF52499">
    <property type="entry name" value="Isochorismatase-like hydrolases"/>
    <property type="match status" value="1"/>
</dbReference>
<accession>A0A5E4PJG5</accession>
<keyword evidence="1 3" id="KW-0378">Hydrolase</keyword>
<evidence type="ECO:0000259" key="2">
    <source>
        <dbReference type="Pfam" id="PF00857"/>
    </source>
</evidence>
<evidence type="ECO:0000313" key="3">
    <source>
        <dbReference type="EMBL" id="VVC76598.1"/>
    </source>
</evidence>
<keyword evidence="4" id="KW-1185">Reference proteome</keyword>